<comment type="caution">
    <text evidence="1">The sequence shown here is derived from an EMBL/GenBank/DDBJ whole genome shotgun (WGS) entry which is preliminary data.</text>
</comment>
<dbReference type="STRING" id="86105.NF27_GT00010"/>
<accession>A0A0C1QXC8</accession>
<reference evidence="1 2" key="1">
    <citation type="submission" date="2014-11" db="EMBL/GenBank/DDBJ databases">
        <title>A Rickettsiales Symbiont of Amoebae With Ancient Features.</title>
        <authorList>
            <person name="Schulz F."/>
            <person name="Martijn J."/>
            <person name="Wascher F."/>
            <person name="Kostanjsek R."/>
            <person name="Ettema T.J."/>
            <person name="Horn M."/>
        </authorList>
    </citation>
    <scope>NUCLEOTIDE SEQUENCE [LARGE SCALE GENOMIC DNA]</scope>
    <source>
        <strain evidence="1 2">UWC36</strain>
    </source>
</reference>
<evidence type="ECO:0000313" key="1">
    <source>
        <dbReference type="EMBL" id="KIE04665.1"/>
    </source>
</evidence>
<protein>
    <submittedName>
        <fullName evidence="1">Uncharacterized protein</fullName>
    </submittedName>
</protein>
<gene>
    <name evidence="1" type="ORF">NF27_GT00010</name>
</gene>
<dbReference type="AlphaFoldDB" id="A0A0C1QXC8"/>
<dbReference type="Proteomes" id="UP000031258">
    <property type="component" value="Unassembled WGS sequence"/>
</dbReference>
<evidence type="ECO:0000313" key="2">
    <source>
        <dbReference type="Proteomes" id="UP000031258"/>
    </source>
</evidence>
<keyword evidence="2" id="KW-1185">Reference proteome</keyword>
<dbReference type="EMBL" id="JSWE01000166">
    <property type="protein sequence ID" value="KIE04665.1"/>
    <property type="molecule type" value="Genomic_DNA"/>
</dbReference>
<name>A0A0C1QXC8_9RICK</name>
<organism evidence="1 2">
    <name type="scientific">Candidatus Jidaibacter acanthamoebae</name>
    <dbReference type="NCBI Taxonomy" id="86105"/>
    <lineage>
        <taxon>Bacteria</taxon>
        <taxon>Pseudomonadati</taxon>
        <taxon>Pseudomonadota</taxon>
        <taxon>Alphaproteobacteria</taxon>
        <taxon>Rickettsiales</taxon>
        <taxon>Candidatus Midichloriaceae</taxon>
        <taxon>Candidatus Jidaibacter</taxon>
    </lineage>
</organism>
<sequence>MLALPYIYLHISFLATQSDKVTYNDVKEKAKEAYNNIHPSVPTSLDGFDLKKGSYESLRSQVMANTNLEDGNNNVETSMIKNSPKFTGNFKSSLSDNLNELSNHYSSDTNSNITNEVNETHNQVPKEIDKIRLNTNKEELKLDKEYKETKDTLHTVKAAKNVLKEEKE</sequence>
<proteinExistence type="predicted"/>
<dbReference type="RefSeq" id="WP_039458010.1">
    <property type="nucleotide sequence ID" value="NZ_JSWE01000166.1"/>
</dbReference>